<reference evidence="1 2" key="1">
    <citation type="submission" date="2019-05" db="EMBL/GenBank/DDBJ databases">
        <authorList>
            <person name="Lee S.D."/>
        </authorList>
    </citation>
    <scope>NUCLEOTIDE SEQUENCE [LARGE SCALE GENOMIC DNA]</scope>
    <source>
        <strain evidence="1 2">C5-26</strain>
    </source>
</reference>
<organism evidence="1 2">
    <name type="scientific">Leekyejoonella antrihumi</name>
    <dbReference type="NCBI Taxonomy" id="1660198"/>
    <lineage>
        <taxon>Bacteria</taxon>
        <taxon>Bacillati</taxon>
        <taxon>Actinomycetota</taxon>
        <taxon>Actinomycetes</taxon>
        <taxon>Micrococcales</taxon>
        <taxon>Dermacoccaceae</taxon>
        <taxon>Leekyejoonella</taxon>
    </lineage>
</organism>
<reference evidence="1 2" key="2">
    <citation type="submission" date="2019-08" db="EMBL/GenBank/DDBJ databases">
        <title>Jejuicoccus antrihumi gen. nov., sp. nov., a new member of the family Dermacoccaceae isolated from a cave.</title>
        <authorList>
            <person name="Schumann P."/>
            <person name="Kim I.S."/>
        </authorList>
    </citation>
    <scope>NUCLEOTIDE SEQUENCE [LARGE SCALE GENOMIC DNA]</scope>
    <source>
        <strain evidence="1 2">C5-26</strain>
    </source>
</reference>
<protein>
    <submittedName>
        <fullName evidence="1">ATP-binding protein</fullName>
    </submittedName>
</protein>
<dbReference type="AlphaFoldDB" id="A0A563DT79"/>
<dbReference type="InterPro" id="IPR027417">
    <property type="entry name" value="P-loop_NTPase"/>
</dbReference>
<sequence length="196" mass="21414">MLCGPSGSGKSRLATRLRREHGWPVVALDDFYKDGTDPTLPMITQGLADWDDVRSWHVDRAVAALEEICRTGQTTVPVYDIAASTAGDQITVLAHGAPVVVAEGIFAAHIIAPLRERGLLLDAICVCHPRWITFGRRLARDLREHRKPPHILWTRGLRLTHAEPQLVAAQRALGARVLSPAAAERELAATAYADPV</sequence>
<dbReference type="Gene3D" id="3.40.50.300">
    <property type="entry name" value="P-loop containing nucleotide triphosphate hydrolases"/>
    <property type="match status" value="1"/>
</dbReference>
<dbReference type="Pfam" id="PF13671">
    <property type="entry name" value="AAA_33"/>
    <property type="match status" value="1"/>
</dbReference>
<name>A0A563DT79_9MICO</name>
<dbReference type="OrthoDB" id="3691767at2"/>
<evidence type="ECO:0000313" key="1">
    <source>
        <dbReference type="EMBL" id="TWP33445.1"/>
    </source>
</evidence>
<accession>A0A563DT79</accession>
<keyword evidence="1" id="KW-0067">ATP-binding</keyword>
<proteinExistence type="predicted"/>
<dbReference type="SUPFAM" id="SSF52540">
    <property type="entry name" value="P-loop containing nucleoside triphosphate hydrolases"/>
    <property type="match status" value="1"/>
</dbReference>
<keyword evidence="2" id="KW-1185">Reference proteome</keyword>
<dbReference type="GO" id="GO:0005524">
    <property type="term" value="F:ATP binding"/>
    <property type="evidence" value="ECO:0007669"/>
    <property type="project" value="UniProtKB-KW"/>
</dbReference>
<dbReference type="PANTHER" id="PTHR10285">
    <property type="entry name" value="URIDINE KINASE"/>
    <property type="match status" value="1"/>
</dbReference>
<dbReference type="Proteomes" id="UP000320244">
    <property type="component" value="Unassembled WGS sequence"/>
</dbReference>
<comment type="caution">
    <text evidence="1">The sequence shown here is derived from an EMBL/GenBank/DDBJ whole genome shotgun (WGS) entry which is preliminary data.</text>
</comment>
<dbReference type="EMBL" id="VCQV01000042">
    <property type="protein sequence ID" value="TWP33445.1"/>
    <property type="molecule type" value="Genomic_DNA"/>
</dbReference>
<keyword evidence="1" id="KW-0547">Nucleotide-binding</keyword>
<evidence type="ECO:0000313" key="2">
    <source>
        <dbReference type="Proteomes" id="UP000320244"/>
    </source>
</evidence>
<gene>
    <name evidence="1" type="ORF">FGL98_21355</name>
</gene>